<dbReference type="InterPro" id="IPR000362">
    <property type="entry name" value="Fumarate_lyase_fam"/>
</dbReference>
<dbReference type="PRINTS" id="PR00149">
    <property type="entry name" value="FUMRATELYASE"/>
</dbReference>
<protein>
    <recommendedName>
        <fullName evidence="5 11">Adenylosuccinate lyase</fullName>
        <shortName evidence="12">ASL</shortName>
        <ecNumber evidence="4 11">4.3.2.2</ecNumber>
    </recommendedName>
    <alternativeName>
        <fullName evidence="9 12">Adenylosuccinase</fullName>
    </alternativeName>
</protein>
<dbReference type="Pfam" id="PF10397">
    <property type="entry name" value="ADSL_C"/>
    <property type="match status" value="1"/>
</dbReference>
<dbReference type="UniPathway" id="UPA00075">
    <property type="reaction ID" value="UER00336"/>
</dbReference>
<evidence type="ECO:0000256" key="9">
    <source>
        <dbReference type="ARBA" id="ARBA00030717"/>
    </source>
</evidence>
<dbReference type="InterPro" id="IPR024083">
    <property type="entry name" value="Fumarase/histidase_N"/>
</dbReference>
<gene>
    <name evidence="14" type="ORF">CRI93_03040</name>
</gene>
<dbReference type="CDD" id="cd01360">
    <property type="entry name" value="Adenylsuccinate_lyase_1"/>
    <property type="match status" value="1"/>
</dbReference>
<evidence type="ECO:0000256" key="4">
    <source>
        <dbReference type="ARBA" id="ARBA00012339"/>
    </source>
</evidence>
<evidence type="ECO:0000256" key="1">
    <source>
        <dbReference type="ARBA" id="ARBA00004706"/>
    </source>
</evidence>
<dbReference type="SUPFAM" id="SSF48557">
    <property type="entry name" value="L-aspartase-like"/>
    <property type="match status" value="1"/>
</dbReference>
<dbReference type="PANTHER" id="PTHR43172">
    <property type="entry name" value="ADENYLOSUCCINATE LYASE"/>
    <property type="match status" value="1"/>
</dbReference>
<name>A0A2H3NVL9_9BACT</name>
<proteinExistence type="inferred from homology"/>
<evidence type="ECO:0000256" key="5">
    <source>
        <dbReference type="ARBA" id="ARBA00017058"/>
    </source>
</evidence>
<dbReference type="Gene3D" id="1.10.275.10">
    <property type="entry name" value="Fumarase/aspartase (N-terminal domain)"/>
    <property type="match status" value="1"/>
</dbReference>
<dbReference type="GO" id="GO:0005829">
    <property type="term" value="C:cytosol"/>
    <property type="evidence" value="ECO:0007669"/>
    <property type="project" value="TreeGrafter"/>
</dbReference>
<dbReference type="EMBL" id="PDEP01000002">
    <property type="protein sequence ID" value="PEN08747.1"/>
    <property type="molecule type" value="Genomic_DNA"/>
</dbReference>
<evidence type="ECO:0000256" key="7">
    <source>
        <dbReference type="ARBA" id="ARBA00023239"/>
    </source>
</evidence>
<dbReference type="InterPro" id="IPR004769">
    <property type="entry name" value="Pur_lyase"/>
</dbReference>
<dbReference type="FunFam" id="1.10.275.10:FF:000006">
    <property type="entry name" value="Adenylosuccinate lyase"/>
    <property type="match status" value="1"/>
</dbReference>
<reference evidence="14 15" key="1">
    <citation type="submission" date="2017-10" db="EMBL/GenBank/DDBJ databases">
        <title>Draft genome of Longimonas halophila.</title>
        <authorList>
            <person name="Goh K.M."/>
            <person name="Shamsir M.S."/>
            <person name="Lim S.W."/>
        </authorList>
    </citation>
    <scope>NUCLEOTIDE SEQUENCE [LARGE SCALE GENOMIC DNA]</scope>
    <source>
        <strain evidence="14 15">KCTC 42399</strain>
    </source>
</reference>
<dbReference type="FunFam" id="1.20.200.10:FF:000008">
    <property type="entry name" value="Adenylosuccinate lyase"/>
    <property type="match status" value="1"/>
</dbReference>
<dbReference type="GO" id="GO:0044208">
    <property type="term" value="P:'de novo' AMP biosynthetic process"/>
    <property type="evidence" value="ECO:0007669"/>
    <property type="project" value="UniProtKB-UniPathway"/>
</dbReference>
<evidence type="ECO:0000313" key="14">
    <source>
        <dbReference type="EMBL" id="PEN08747.1"/>
    </source>
</evidence>
<dbReference type="GO" id="GO:0004018">
    <property type="term" value="F:N6-(1,2-dicarboxyethyl)AMP AMP-lyase (fumarate-forming) activity"/>
    <property type="evidence" value="ECO:0007669"/>
    <property type="project" value="UniProtKB-UniRule"/>
</dbReference>
<evidence type="ECO:0000259" key="13">
    <source>
        <dbReference type="SMART" id="SM00998"/>
    </source>
</evidence>
<dbReference type="Proteomes" id="UP000221024">
    <property type="component" value="Unassembled WGS sequence"/>
</dbReference>
<dbReference type="AlphaFoldDB" id="A0A2H3NVL9"/>
<dbReference type="PROSITE" id="PS00163">
    <property type="entry name" value="FUMARATE_LYASES"/>
    <property type="match status" value="1"/>
</dbReference>
<accession>A0A2H3NVL9</accession>
<dbReference type="RefSeq" id="WP_098061141.1">
    <property type="nucleotide sequence ID" value="NZ_PDEP01000002.1"/>
</dbReference>
<dbReference type="EC" id="4.3.2.2" evidence="4 11"/>
<dbReference type="NCBIfam" id="TIGR00928">
    <property type="entry name" value="purB"/>
    <property type="match status" value="1"/>
</dbReference>
<comment type="caution">
    <text evidence="14">The sequence shown here is derived from an EMBL/GenBank/DDBJ whole genome shotgun (WGS) entry which is preliminary data.</text>
</comment>
<evidence type="ECO:0000256" key="11">
    <source>
        <dbReference type="NCBIfam" id="TIGR00928"/>
    </source>
</evidence>
<dbReference type="InterPro" id="IPR022761">
    <property type="entry name" value="Fumarate_lyase_N"/>
</dbReference>
<dbReference type="Gene3D" id="1.10.40.30">
    <property type="entry name" value="Fumarase/aspartase (C-terminal domain)"/>
    <property type="match status" value="1"/>
</dbReference>
<evidence type="ECO:0000256" key="8">
    <source>
        <dbReference type="ARBA" id="ARBA00024477"/>
    </source>
</evidence>
<evidence type="ECO:0000256" key="12">
    <source>
        <dbReference type="RuleBase" id="RU361172"/>
    </source>
</evidence>
<organism evidence="14 15">
    <name type="scientific">Longimonas halophila</name>
    <dbReference type="NCBI Taxonomy" id="1469170"/>
    <lineage>
        <taxon>Bacteria</taxon>
        <taxon>Pseudomonadati</taxon>
        <taxon>Rhodothermota</taxon>
        <taxon>Rhodothermia</taxon>
        <taxon>Rhodothermales</taxon>
        <taxon>Salisaetaceae</taxon>
        <taxon>Longimonas</taxon>
    </lineage>
</organism>
<comment type="catalytic activity">
    <reaction evidence="10">
        <text>N(6)-(1,2-dicarboxyethyl)-AMP = fumarate + AMP</text>
        <dbReference type="Rhea" id="RHEA:16853"/>
        <dbReference type="ChEBI" id="CHEBI:29806"/>
        <dbReference type="ChEBI" id="CHEBI:57567"/>
        <dbReference type="ChEBI" id="CHEBI:456215"/>
        <dbReference type="EC" id="4.3.2.2"/>
    </reaction>
    <physiologicalReaction direction="left-to-right" evidence="10">
        <dbReference type="Rhea" id="RHEA:16854"/>
    </physiologicalReaction>
</comment>
<dbReference type="InterPro" id="IPR008948">
    <property type="entry name" value="L-Aspartase-like"/>
</dbReference>
<dbReference type="Gene3D" id="1.20.200.10">
    <property type="entry name" value="Fumarase/aspartase (Central domain)"/>
    <property type="match status" value="1"/>
</dbReference>
<comment type="catalytic activity">
    <reaction evidence="8">
        <text>(2S)-2-[5-amino-1-(5-phospho-beta-D-ribosyl)imidazole-4-carboxamido]succinate = 5-amino-1-(5-phospho-beta-D-ribosyl)imidazole-4-carboxamide + fumarate</text>
        <dbReference type="Rhea" id="RHEA:23920"/>
        <dbReference type="ChEBI" id="CHEBI:29806"/>
        <dbReference type="ChEBI" id="CHEBI:58443"/>
        <dbReference type="ChEBI" id="CHEBI:58475"/>
        <dbReference type="EC" id="4.3.2.2"/>
    </reaction>
    <physiologicalReaction direction="left-to-right" evidence="8">
        <dbReference type="Rhea" id="RHEA:23921"/>
    </physiologicalReaction>
</comment>
<dbReference type="InterPro" id="IPR020557">
    <property type="entry name" value="Fumarate_lyase_CS"/>
</dbReference>
<evidence type="ECO:0000256" key="2">
    <source>
        <dbReference type="ARBA" id="ARBA00004734"/>
    </source>
</evidence>
<dbReference type="Pfam" id="PF00206">
    <property type="entry name" value="Lyase_1"/>
    <property type="match status" value="1"/>
</dbReference>
<keyword evidence="6 12" id="KW-0658">Purine biosynthesis</keyword>
<dbReference type="SMART" id="SM00998">
    <property type="entry name" value="ADSL_C"/>
    <property type="match status" value="1"/>
</dbReference>
<dbReference type="GO" id="GO:0006189">
    <property type="term" value="P:'de novo' IMP biosynthetic process"/>
    <property type="evidence" value="ECO:0007669"/>
    <property type="project" value="UniProtKB-UniPathway"/>
</dbReference>
<dbReference type="PANTHER" id="PTHR43172:SF1">
    <property type="entry name" value="ADENYLOSUCCINATE LYASE"/>
    <property type="match status" value="1"/>
</dbReference>
<comment type="pathway">
    <text evidence="2 12">Purine metabolism; AMP biosynthesis via de novo pathway; AMP from IMP: step 2/2.</text>
</comment>
<dbReference type="PRINTS" id="PR00145">
    <property type="entry name" value="ARGSUCLYASE"/>
</dbReference>
<evidence type="ECO:0000256" key="3">
    <source>
        <dbReference type="ARBA" id="ARBA00008273"/>
    </source>
</evidence>
<dbReference type="GO" id="GO:0070626">
    <property type="term" value="F:(S)-2-(5-amino-1-(5-phospho-D-ribosyl)imidazole-4-carboxamido) succinate lyase (fumarate-forming) activity"/>
    <property type="evidence" value="ECO:0007669"/>
    <property type="project" value="TreeGrafter"/>
</dbReference>
<dbReference type="InterPro" id="IPR019468">
    <property type="entry name" value="AdenyloSucc_lyase_C"/>
</dbReference>
<evidence type="ECO:0000313" key="15">
    <source>
        <dbReference type="Proteomes" id="UP000221024"/>
    </source>
</evidence>
<comment type="similarity">
    <text evidence="3 12">Belongs to the lyase 1 family. Adenylosuccinate lyase subfamily.</text>
</comment>
<comment type="pathway">
    <text evidence="1 12">Purine metabolism; IMP biosynthesis via de novo pathway; 5-amino-1-(5-phospho-D-ribosyl)imidazole-4-carboxamide from 5-amino-1-(5-phospho-D-ribosyl)imidazole-4-carboxylate: step 2/2.</text>
</comment>
<sequence>MIDRYTRPEMGRLWNAEQQFQSWLDVELAACWAWSEIGAIPPADVEKLYENASFDVERIREIEQETKHDVVAFTRAVSETLGSEKKWVHYGLTSTDVVDTAYMVRMRKANRLIRTQLDALIEQLAERAHEHKNTLTMGRTHGVHAEPTTFGLKLARFYDEMTRQRERFDRAAEEMRVGKLSGAVGTFAHIPPEVERLTCERLGLRPAPISTQILSRDRHANYLSVLAGIGATIEKIAVEIRHLQRSEVREVEESFGSGQKGSSAMPHKRNPVGSENLTGCARLLRGYMVSEYENVALWHERDISHSSVERVVLPDATTIVHYALRRMAGIIEHLTVYPDTMRDNMERTYGLYNSQRLMLKLIDAGLSREDAYDRVQPLAMQAWEEQRPFHDIVREADAITEHLSVDAIDEVFDPSYHVRNVDLIFERVGLA</sequence>
<dbReference type="OrthoDB" id="9768878at2"/>
<evidence type="ECO:0000256" key="10">
    <source>
        <dbReference type="ARBA" id="ARBA00049115"/>
    </source>
</evidence>
<evidence type="ECO:0000256" key="6">
    <source>
        <dbReference type="ARBA" id="ARBA00022755"/>
    </source>
</evidence>
<dbReference type="FunFam" id="1.10.40.30:FF:000007">
    <property type="entry name" value="Adenylosuccinate lyase"/>
    <property type="match status" value="1"/>
</dbReference>
<keyword evidence="15" id="KW-1185">Reference proteome</keyword>
<keyword evidence="7 12" id="KW-0456">Lyase</keyword>
<feature type="domain" description="Adenylosuccinate lyase C-terminal" evidence="13">
    <location>
        <begin position="349"/>
        <end position="429"/>
    </location>
</feature>
<dbReference type="UniPathway" id="UPA00074">
    <property type="reaction ID" value="UER00132"/>
</dbReference>